<dbReference type="InterPro" id="IPR046312">
    <property type="entry name" value="DUF6454"/>
</dbReference>
<dbReference type="Pfam" id="PF20055">
    <property type="entry name" value="DUF6454"/>
    <property type="match status" value="1"/>
</dbReference>
<reference evidence="2 3" key="1">
    <citation type="submission" date="2016-02" db="EMBL/GenBank/DDBJ databases">
        <title>Complete genome of Sinomonas atrocyanea KCTC 3377.</title>
        <authorList>
            <person name="Kim K.M."/>
        </authorList>
    </citation>
    <scope>NUCLEOTIDE SEQUENCE [LARGE SCALE GENOMIC DNA]</scope>
    <source>
        <strain evidence="2 3">KCTC 3377</strain>
    </source>
</reference>
<proteinExistence type="predicted"/>
<dbReference type="SUPFAM" id="SSF63825">
    <property type="entry name" value="YWTD domain"/>
    <property type="match status" value="1"/>
</dbReference>
<dbReference type="KEGG" id="satk:SA2016_0865"/>
<evidence type="ECO:0000313" key="3">
    <source>
        <dbReference type="Proteomes" id="UP000070134"/>
    </source>
</evidence>
<sequence>MWSEPPRDGSLSAEVASWTRRTRFELVHRLPLRFPTHHPQGMAFADGKIFLSTVEVHERPAPIGGSDDPARRTPGRGRGHVLVIGPDGTLAADLVVGDGDAYHPSGIDYAGGPLWVPVGEYRANSRSLVYTLDPHTLELTERFEVDDHLTWLAPDLDAGALYGAGWGSRRFYRWTLAGGATARDCEAWDNPSWHLDAQEGQYDGSGRIICAGISELPDAHGGTYELGGVSTVHFDERRITADVPVPLFSAAGHSVFRNPFVLTREGGEVLLHVAPDDGEDVHGTEILTYRVTNPPRPTPPQGALKAITAPEHQRPATA</sequence>
<dbReference type="Proteomes" id="UP000070134">
    <property type="component" value="Chromosome"/>
</dbReference>
<dbReference type="RefSeq" id="WP_066495700.1">
    <property type="nucleotide sequence ID" value="NZ_BJMO01000067.1"/>
</dbReference>
<protein>
    <submittedName>
        <fullName evidence="2">Uncharacterized protein</fullName>
    </submittedName>
</protein>
<feature type="region of interest" description="Disordered" evidence="1">
    <location>
        <begin position="292"/>
        <end position="318"/>
    </location>
</feature>
<organism evidence="2 3">
    <name type="scientific">Sinomonas atrocyanea</name>
    <dbReference type="NCBI Taxonomy" id="37927"/>
    <lineage>
        <taxon>Bacteria</taxon>
        <taxon>Bacillati</taxon>
        <taxon>Actinomycetota</taxon>
        <taxon>Actinomycetes</taxon>
        <taxon>Micrococcales</taxon>
        <taxon>Micrococcaceae</taxon>
        <taxon>Sinomonas</taxon>
    </lineage>
</organism>
<gene>
    <name evidence="2" type="ORF">SA2016_0865</name>
</gene>
<dbReference type="OrthoDB" id="7064788at2"/>
<name>A0A126ZWT0_9MICC</name>
<evidence type="ECO:0000256" key="1">
    <source>
        <dbReference type="SAM" id="MobiDB-lite"/>
    </source>
</evidence>
<dbReference type="STRING" id="37927.SA2016_0865"/>
<dbReference type="EMBL" id="CP014518">
    <property type="protein sequence ID" value="AMM31553.1"/>
    <property type="molecule type" value="Genomic_DNA"/>
</dbReference>
<accession>A0A126ZWT0</accession>
<dbReference type="AlphaFoldDB" id="A0A126ZWT0"/>
<keyword evidence="3" id="KW-1185">Reference proteome</keyword>
<evidence type="ECO:0000313" key="2">
    <source>
        <dbReference type="EMBL" id="AMM31553.1"/>
    </source>
</evidence>